<feature type="domain" description="Thiolase N-terminal" evidence="5">
    <location>
        <begin position="6"/>
        <end position="279"/>
    </location>
</feature>
<dbReference type="PIRSF" id="PIRSF000429">
    <property type="entry name" value="Ac-CoA_Ac_transf"/>
    <property type="match status" value="1"/>
</dbReference>
<dbReference type="InterPro" id="IPR020610">
    <property type="entry name" value="Thiolase_AS"/>
</dbReference>
<gene>
    <name evidence="7" type="ORF">LMS43_00695</name>
</gene>
<comment type="similarity">
    <text evidence="1 4">Belongs to the thiolase-like superfamily. Thiolase family.</text>
</comment>
<evidence type="ECO:0000256" key="2">
    <source>
        <dbReference type="ARBA" id="ARBA00022679"/>
    </source>
</evidence>
<feature type="domain" description="Thiolase C-terminal" evidence="6">
    <location>
        <begin position="287"/>
        <end position="423"/>
    </location>
</feature>
<dbReference type="RefSeq" id="WP_266124704.1">
    <property type="nucleotide sequence ID" value="NZ_JAJHNU010000001.1"/>
</dbReference>
<dbReference type="Pfam" id="PF00108">
    <property type="entry name" value="Thiolase_N"/>
    <property type="match status" value="1"/>
</dbReference>
<evidence type="ECO:0000256" key="4">
    <source>
        <dbReference type="RuleBase" id="RU003557"/>
    </source>
</evidence>
<evidence type="ECO:0000256" key="3">
    <source>
        <dbReference type="ARBA" id="ARBA00023315"/>
    </source>
</evidence>
<dbReference type="CDD" id="cd00751">
    <property type="entry name" value="thiolase"/>
    <property type="match status" value="1"/>
</dbReference>
<keyword evidence="8" id="KW-1185">Reference proteome</keyword>
<name>A0ABT8EET8_9BURK</name>
<evidence type="ECO:0000259" key="5">
    <source>
        <dbReference type="Pfam" id="PF00108"/>
    </source>
</evidence>
<protein>
    <submittedName>
        <fullName evidence="7">Acetyl-CoA C-acetyltransferase</fullName>
        <ecNumber evidence="7">2.3.1.9</ecNumber>
    </submittedName>
</protein>
<dbReference type="PANTHER" id="PTHR18919:SF151">
    <property type="entry name" value="BLR2427 PROTEIN"/>
    <property type="match status" value="1"/>
</dbReference>
<dbReference type="Gene3D" id="3.40.47.10">
    <property type="match status" value="1"/>
</dbReference>
<dbReference type="NCBIfam" id="NF006030">
    <property type="entry name" value="PRK08170.1"/>
    <property type="match status" value="1"/>
</dbReference>
<proteinExistence type="inferred from homology"/>
<keyword evidence="3 4" id="KW-0012">Acyltransferase</keyword>
<dbReference type="PROSITE" id="PS00737">
    <property type="entry name" value="THIOLASE_2"/>
    <property type="match status" value="1"/>
</dbReference>
<dbReference type="InterPro" id="IPR016039">
    <property type="entry name" value="Thiolase-like"/>
</dbReference>
<keyword evidence="2 4" id="KW-0808">Transferase</keyword>
<evidence type="ECO:0000313" key="7">
    <source>
        <dbReference type="EMBL" id="MDN4119798.1"/>
    </source>
</evidence>
<dbReference type="Proteomes" id="UP001168613">
    <property type="component" value="Unassembled WGS sequence"/>
</dbReference>
<dbReference type="SUPFAM" id="SSF53901">
    <property type="entry name" value="Thiolase-like"/>
    <property type="match status" value="2"/>
</dbReference>
<dbReference type="InterPro" id="IPR020616">
    <property type="entry name" value="Thiolase_N"/>
</dbReference>
<dbReference type="InterPro" id="IPR020613">
    <property type="entry name" value="Thiolase_CS"/>
</dbReference>
<evidence type="ECO:0000259" key="6">
    <source>
        <dbReference type="Pfam" id="PF02803"/>
    </source>
</evidence>
<evidence type="ECO:0000313" key="8">
    <source>
        <dbReference type="Proteomes" id="UP001168613"/>
    </source>
</evidence>
<dbReference type="InterPro" id="IPR002155">
    <property type="entry name" value="Thiolase"/>
</dbReference>
<dbReference type="Pfam" id="PF02803">
    <property type="entry name" value="Thiolase_C"/>
    <property type="match status" value="1"/>
</dbReference>
<dbReference type="InterPro" id="IPR020617">
    <property type="entry name" value="Thiolase_C"/>
</dbReference>
<dbReference type="NCBIfam" id="TIGR01930">
    <property type="entry name" value="AcCoA-C-Actrans"/>
    <property type="match status" value="1"/>
</dbReference>
<comment type="caution">
    <text evidence="7">The sequence shown here is derived from an EMBL/GenBank/DDBJ whole genome shotgun (WGS) entry which is preliminary data.</text>
</comment>
<organism evidence="7 8">
    <name type="scientific">Alcaligenes endophyticus</name>
    <dbReference type="NCBI Taxonomy" id="1929088"/>
    <lineage>
        <taxon>Bacteria</taxon>
        <taxon>Pseudomonadati</taxon>
        <taxon>Pseudomonadota</taxon>
        <taxon>Betaproteobacteria</taxon>
        <taxon>Burkholderiales</taxon>
        <taxon>Alcaligenaceae</taxon>
        <taxon>Alcaligenes</taxon>
    </lineage>
</organism>
<dbReference type="GO" id="GO:0003985">
    <property type="term" value="F:acetyl-CoA C-acetyltransferase activity"/>
    <property type="evidence" value="ECO:0007669"/>
    <property type="project" value="UniProtKB-EC"/>
</dbReference>
<dbReference type="PANTHER" id="PTHR18919">
    <property type="entry name" value="ACETYL-COA C-ACYLTRANSFERASE"/>
    <property type="match status" value="1"/>
</dbReference>
<dbReference type="EC" id="2.3.1.9" evidence="7"/>
<evidence type="ECO:0000256" key="1">
    <source>
        <dbReference type="ARBA" id="ARBA00010982"/>
    </source>
</evidence>
<sequence length="430" mass="46240">MRFKPVYIIDGARSPFLKARNAPGPFSASELAVQTCRELLLRQPFAPSDLSEVITGCAAPSPDEVNIGRLVGLRLGTGHAVPGWTVMRNCASGMQALDSAIMSIQTGRSDLVLSIGVDALSHAPLLLSDELVQWLSRWNSSRRLNAKLKLLSQLKPQYLKPVIGLLKGLTDPTVGLSMGQTAENLAHQFGISRQDMDEYAVLSHQRAQQAASLNHSELIALVDRQGKLYDHDDGIRPDSTLAKLAQLRAVFDRPWGNITAGNSSQVSDGAAALILASEQAVMRHQLRPIGRILDVQWAGLDPATMGLGPVFAASPLLRRHGLGLNDIDLWEINEAFAAQVLACLAAWESESWCQEHLNSPAFGPLDRERLNIDGGAIALGHPVGASGARIVLHCLQALRQRQLKTGMAAICIGGGQGGAVLLETLDEVRT</sequence>
<dbReference type="PROSITE" id="PS00099">
    <property type="entry name" value="THIOLASE_3"/>
    <property type="match status" value="1"/>
</dbReference>
<accession>A0ABT8EET8</accession>
<dbReference type="EMBL" id="JAJHNU010000001">
    <property type="protein sequence ID" value="MDN4119798.1"/>
    <property type="molecule type" value="Genomic_DNA"/>
</dbReference>
<reference evidence="7" key="1">
    <citation type="submission" date="2021-11" db="EMBL/GenBank/DDBJ databases">
        <title>Draft genome sequence of Alcaligenes endophyticus type strain CCUG 75668T.</title>
        <authorList>
            <person name="Salva-Serra F."/>
            <person name="Duran R.E."/>
            <person name="Seeger M."/>
            <person name="Moore E.R.B."/>
            <person name="Jaen-Luchoro D."/>
        </authorList>
    </citation>
    <scope>NUCLEOTIDE SEQUENCE</scope>
    <source>
        <strain evidence="7">CCUG 75668</strain>
    </source>
</reference>